<dbReference type="GO" id="GO:0001732">
    <property type="term" value="P:formation of cytoplasmic translation initiation complex"/>
    <property type="evidence" value="ECO:0007669"/>
    <property type="project" value="UniProtKB-UniRule"/>
</dbReference>
<dbReference type="SMART" id="SM01186">
    <property type="entry name" value="eIF3_N"/>
    <property type="match status" value="1"/>
</dbReference>
<dbReference type="PANTHER" id="PTHR10317">
    <property type="entry name" value="EUKARYOTIC TRANSLATION INITIATION FACTOR 3 SUBUNIT E"/>
    <property type="match status" value="1"/>
</dbReference>
<comment type="function">
    <text evidence="4">Component of the eukaryotic translation initiation factor 3 (eIF-3) complex, which is involved in protein synthesis of a specialized repertoire of mRNAs and, together with other initiation factors, stimulates binding of mRNA and methionyl-tRNAi to the 40S ribosome. The eIF-3 complex specifically targets and initiates translation of a subset of mRNAs involved in cell proliferation.</text>
</comment>
<evidence type="ECO:0000256" key="1">
    <source>
        <dbReference type="ARBA" id="ARBA00022490"/>
    </source>
</evidence>
<accession>A0A0R3U1X3</accession>
<protein>
    <recommendedName>
        <fullName evidence="4 5">Eukaryotic translation initiation factor 3 subunit E</fullName>
        <shortName evidence="4">eIF3e</shortName>
    </recommendedName>
    <alternativeName>
        <fullName evidence="4">Eukaryotic translation initiation factor 3 subunit 6</fullName>
    </alternativeName>
</protein>
<keyword evidence="3 4" id="KW-0648">Protein biosynthesis</keyword>
<dbReference type="Pfam" id="PF09440">
    <property type="entry name" value="eIF3_N"/>
    <property type="match status" value="1"/>
</dbReference>
<evidence type="ECO:0000313" key="8">
    <source>
        <dbReference type="Proteomes" id="UP000267029"/>
    </source>
</evidence>
<evidence type="ECO:0000313" key="7">
    <source>
        <dbReference type="EMBL" id="VDD74399.1"/>
    </source>
</evidence>
<dbReference type="OrthoDB" id="417252at2759"/>
<name>A0A0R3U1X3_MESCO</name>
<dbReference type="Proteomes" id="UP000267029">
    <property type="component" value="Unassembled WGS sequence"/>
</dbReference>
<dbReference type="Pfam" id="PF01399">
    <property type="entry name" value="PCI"/>
    <property type="match status" value="1"/>
</dbReference>
<dbReference type="SUPFAM" id="SSF46785">
    <property type="entry name" value="Winged helix' DNA-binding domain"/>
    <property type="match status" value="1"/>
</dbReference>
<keyword evidence="1 4" id="KW-0963">Cytoplasm</keyword>
<comment type="subcellular location">
    <subcellularLocation>
        <location evidence="4 5">Cytoplasm</location>
    </subcellularLocation>
</comment>
<organism evidence="7 8">
    <name type="scientific">Mesocestoides corti</name>
    <name type="common">Flatworm</name>
    <dbReference type="NCBI Taxonomy" id="53468"/>
    <lineage>
        <taxon>Eukaryota</taxon>
        <taxon>Metazoa</taxon>
        <taxon>Spiralia</taxon>
        <taxon>Lophotrochozoa</taxon>
        <taxon>Platyhelminthes</taxon>
        <taxon>Cestoda</taxon>
        <taxon>Eucestoda</taxon>
        <taxon>Cyclophyllidea</taxon>
        <taxon>Mesocestoididae</taxon>
        <taxon>Mesocestoides</taxon>
    </lineage>
</organism>
<evidence type="ECO:0000256" key="5">
    <source>
        <dbReference type="PIRNR" id="PIRNR016255"/>
    </source>
</evidence>
<comment type="similarity">
    <text evidence="4 5">Belongs to the eIF-3 subunit E family.</text>
</comment>
<dbReference type="GO" id="GO:0003743">
    <property type="term" value="F:translation initiation factor activity"/>
    <property type="evidence" value="ECO:0007669"/>
    <property type="project" value="UniProtKB-UniRule"/>
</dbReference>
<dbReference type="HAMAP" id="MF_03004">
    <property type="entry name" value="eIF3e"/>
    <property type="match status" value="1"/>
</dbReference>
<feature type="domain" description="PCI" evidence="6">
    <location>
        <begin position="250"/>
        <end position="426"/>
    </location>
</feature>
<dbReference type="InterPro" id="IPR036390">
    <property type="entry name" value="WH_DNA-bd_sf"/>
</dbReference>
<dbReference type="PROSITE" id="PS50250">
    <property type="entry name" value="PCI"/>
    <property type="match status" value="1"/>
</dbReference>
<keyword evidence="2 4" id="KW-0396">Initiation factor</keyword>
<sequence length="466" mass="54485">MAEYDLTKTISQYLDRHLVVPLLEYLSVKYLYDSDSILRSKLELLMKTSMVDFTCFTYQSLHHVSDVPEELIQKRQETLDRIRVMEEKMAPIDKIFSTETMKEMVQCKIAKELFQNLEAKYGFKPEMLDDMFEAAQVFYDSGLYDTASDYLRIIRQLVSPSDKRHLHACWGRLAAEILVQNWDEALDDVEKLKDAIDCQSDDRAIVWRGKLMLAISLNSISLCLQFRPSAETYLFQLQQRTWLLHWSLFVFFNHIQGKEKLIDFFLNNPNHLNAIQTLTPHLLRYLAVCVVISTDKRKKTQLRDVVHLIQQESYIYQDPITEFLECLYVKFDFDGAQQQLKICETVIPNDFFLTGCYEDFMENARLLMFEAFCRIHNCVGIKMLAEKLNMNVEDAESWIVNLIRNAEMDAKIDSKKGLVFMGTHTVSPYQQVVEKTRNGAFTAHKLLDRLKSLKLDSEMWSVTSRA</sequence>
<keyword evidence="8" id="KW-1185">Reference proteome</keyword>
<dbReference type="GO" id="GO:0071540">
    <property type="term" value="C:eukaryotic translation initiation factor 3 complex, eIF3e"/>
    <property type="evidence" value="ECO:0007669"/>
    <property type="project" value="UniProtKB-UniRule"/>
</dbReference>
<dbReference type="AlphaFoldDB" id="A0A0R3U1X3"/>
<dbReference type="InterPro" id="IPR000717">
    <property type="entry name" value="PCI_dom"/>
</dbReference>
<evidence type="ECO:0000256" key="2">
    <source>
        <dbReference type="ARBA" id="ARBA00022540"/>
    </source>
</evidence>
<gene>
    <name evidence="7" type="ORF">MCOS_LOCUS402</name>
</gene>
<dbReference type="EMBL" id="UXSR01000034">
    <property type="protein sequence ID" value="VDD74399.1"/>
    <property type="molecule type" value="Genomic_DNA"/>
</dbReference>
<dbReference type="CDD" id="cd21378">
    <property type="entry name" value="eIF3E"/>
    <property type="match status" value="1"/>
</dbReference>
<evidence type="ECO:0000256" key="3">
    <source>
        <dbReference type="ARBA" id="ARBA00022917"/>
    </source>
</evidence>
<dbReference type="GO" id="GO:0016282">
    <property type="term" value="C:eukaryotic 43S preinitiation complex"/>
    <property type="evidence" value="ECO:0007669"/>
    <property type="project" value="UniProtKB-UniRule"/>
</dbReference>
<dbReference type="GO" id="GO:0033290">
    <property type="term" value="C:eukaryotic 48S preinitiation complex"/>
    <property type="evidence" value="ECO:0007669"/>
    <property type="project" value="UniProtKB-UniRule"/>
</dbReference>
<dbReference type="InterPro" id="IPR016650">
    <property type="entry name" value="eIF3e"/>
</dbReference>
<dbReference type="SMART" id="SM00088">
    <property type="entry name" value="PINT"/>
    <property type="match status" value="1"/>
</dbReference>
<reference evidence="7 8" key="1">
    <citation type="submission" date="2018-10" db="EMBL/GenBank/DDBJ databases">
        <authorList>
            <consortium name="Pathogen Informatics"/>
        </authorList>
    </citation>
    <scope>NUCLEOTIDE SEQUENCE [LARGE SCALE GENOMIC DNA]</scope>
</reference>
<evidence type="ECO:0000259" key="6">
    <source>
        <dbReference type="PROSITE" id="PS50250"/>
    </source>
</evidence>
<dbReference type="STRING" id="53468.A0A0R3U1X3"/>
<dbReference type="PIRSF" id="PIRSF016255">
    <property type="entry name" value="eIF3e_su6"/>
    <property type="match status" value="1"/>
</dbReference>
<dbReference type="InterPro" id="IPR019010">
    <property type="entry name" value="eIF3e_N"/>
</dbReference>
<comment type="subunit">
    <text evidence="4 5">Component of the eukaryotic translation initiation factor 3 (eIF-3) complex.</text>
</comment>
<proteinExistence type="inferred from homology"/>
<evidence type="ECO:0000256" key="4">
    <source>
        <dbReference type="HAMAP-Rule" id="MF_03004"/>
    </source>
</evidence>